<dbReference type="NCBIfam" id="NF041568">
    <property type="entry name" value="Jag_EloR"/>
    <property type="match status" value="1"/>
</dbReference>
<reference evidence="8 9" key="1">
    <citation type="submission" date="2023-08" db="EMBL/GenBank/DDBJ databases">
        <title>Helicovermis profunda gen. nov., sp. nov., a novel mesophilic, fermentative bacterium within the Bacillota from a deep-sea hydrothermal vent chimney.</title>
        <authorList>
            <person name="Miyazaki U."/>
            <person name="Mizutani D."/>
            <person name="Hashimoto Y."/>
            <person name="Tame A."/>
            <person name="Sawayama S."/>
            <person name="Miyazaki J."/>
            <person name="Takai K."/>
            <person name="Nakagawa S."/>
        </authorList>
    </citation>
    <scope>NUCLEOTIDE SEQUENCE [LARGE SCALE GENOMIC DNA]</scope>
    <source>
        <strain evidence="8 9">S502</strain>
    </source>
</reference>
<dbReference type="InterPro" id="IPR036867">
    <property type="entry name" value="R3H_dom_sf"/>
</dbReference>
<dbReference type="InterPro" id="IPR038247">
    <property type="entry name" value="Jag_N_dom_sf"/>
</dbReference>
<name>A0AAU9E6R9_9FIRM</name>
<sequence length="207" mass="24043">MFLIEKTGKTIEEALRFALIELEATEDEVNYEVIEEPAKGLLKIFSAKEAKIKVTLKEPAIRIAEEFLNDILDKMSIFAKVNSEIVGKNLNIKMEGKDMAVLIGRRGQTLDSLQYLISLVVNKDREDYLRVILDTENYRNKRKETLEKLAHKLAYKARKMRKDIVLEPMNPYERRIIHSTLQSNNSVSTRSQGEEPYRKVVIFLNKR</sequence>
<keyword evidence="4 6" id="KW-0143">Chaperone</keyword>
<proteinExistence type="inferred from homology"/>
<evidence type="ECO:0000256" key="2">
    <source>
        <dbReference type="ARBA" id="ARBA00022884"/>
    </source>
</evidence>
<dbReference type="InterPro" id="IPR039247">
    <property type="entry name" value="KhpB"/>
</dbReference>
<dbReference type="HAMAP" id="MF_00867">
    <property type="entry name" value="KhpB"/>
    <property type="match status" value="1"/>
</dbReference>
<comment type="similarity">
    <text evidence="6">Belongs to the KhpB RNA-binding protein family.</text>
</comment>
<accession>A0AAU9E6R9</accession>
<comment type="subunit">
    <text evidence="6">Forms a complex with KhpA.</text>
</comment>
<dbReference type="GO" id="GO:0005737">
    <property type="term" value="C:cytoplasm"/>
    <property type="evidence" value="ECO:0007669"/>
    <property type="project" value="UniProtKB-SubCell"/>
</dbReference>
<dbReference type="PANTHER" id="PTHR35800">
    <property type="entry name" value="PROTEIN JAG"/>
    <property type="match status" value="1"/>
</dbReference>
<protein>
    <recommendedName>
        <fullName evidence="6">RNA-binding protein KhpB</fullName>
    </recommendedName>
    <alternativeName>
        <fullName evidence="6">RNA-binding protein EloR</fullName>
    </alternativeName>
</protein>
<dbReference type="InterPro" id="IPR034079">
    <property type="entry name" value="R3H_KhpB"/>
</dbReference>
<dbReference type="Proteomes" id="UP001321786">
    <property type="component" value="Chromosome"/>
</dbReference>
<evidence type="ECO:0000256" key="3">
    <source>
        <dbReference type="ARBA" id="ARBA00022960"/>
    </source>
</evidence>
<dbReference type="Gene3D" id="3.30.300.20">
    <property type="match status" value="1"/>
</dbReference>
<comment type="domain">
    <text evidence="6">Has an N-terminal Jag-N domain and 2 RNA-binding domains (KH and R3H).</text>
</comment>
<dbReference type="Pfam" id="PF01424">
    <property type="entry name" value="R3H"/>
    <property type="match status" value="1"/>
</dbReference>
<dbReference type="GO" id="GO:0071555">
    <property type="term" value="P:cell wall organization"/>
    <property type="evidence" value="ECO:0007669"/>
    <property type="project" value="UniProtKB-KW"/>
</dbReference>
<evidence type="ECO:0000259" key="7">
    <source>
        <dbReference type="PROSITE" id="PS51061"/>
    </source>
</evidence>
<dbReference type="InterPro" id="IPR001374">
    <property type="entry name" value="R3H_dom"/>
</dbReference>
<comment type="subcellular location">
    <subcellularLocation>
        <location evidence="6">Cytoplasm</location>
    </subcellularLocation>
</comment>
<gene>
    <name evidence="6" type="primary">khpB</name>
    <name evidence="6" type="synonym">eloR</name>
    <name evidence="8" type="ORF">HLPR_27820</name>
</gene>
<keyword evidence="5 6" id="KW-0961">Cell wall biogenesis/degradation</keyword>
<dbReference type="SMART" id="SM01245">
    <property type="entry name" value="Jag_N"/>
    <property type="match status" value="1"/>
</dbReference>
<keyword evidence="3 6" id="KW-0133">Cell shape</keyword>
<evidence type="ECO:0000256" key="5">
    <source>
        <dbReference type="ARBA" id="ARBA00023316"/>
    </source>
</evidence>
<dbReference type="GO" id="GO:0008360">
    <property type="term" value="P:regulation of cell shape"/>
    <property type="evidence" value="ECO:0007669"/>
    <property type="project" value="UniProtKB-KW"/>
</dbReference>
<evidence type="ECO:0000256" key="1">
    <source>
        <dbReference type="ARBA" id="ARBA00022490"/>
    </source>
</evidence>
<dbReference type="InterPro" id="IPR038008">
    <property type="entry name" value="Jag_KH"/>
</dbReference>
<keyword evidence="1 6" id="KW-0963">Cytoplasm</keyword>
<dbReference type="GO" id="GO:0003723">
    <property type="term" value="F:RNA binding"/>
    <property type="evidence" value="ECO:0007669"/>
    <property type="project" value="UniProtKB-UniRule"/>
</dbReference>
<dbReference type="InterPro" id="IPR015946">
    <property type="entry name" value="KH_dom-like_a/b"/>
</dbReference>
<dbReference type="Pfam" id="PF14804">
    <property type="entry name" value="Jag_N"/>
    <property type="match status" value="1"/>
</dbReference>
<dbReference type="Gene3D" id="3.30.30.80">
    <property type="entry name" value="probable RNA-binding protein from clostridium symbiosum atcc 14940"/>
    <property type="match status" value="1"/>
</dbReference>
<dbReference type="PANTHER" id="PTHR35800:SF1">
    <property type="entry name" value="RNA-BINDING PROTEIN KHPB"/>
    <property type="match status" value="1"/>
</dbReference>
<dbReference type="RefSeq" id="WP_338536037.1">
    <property type="nucleotide sequence ID" value="NZ_AP028654.1"/>
</dbReference>
<evidence type="ECO:0000313" key="8">
    <source>
        <dbReference type="EMBL" id="BEP30451.1"/>
    </source>
</evidence>
<dbReference type="PROSITE" id="PS51061">
    <property type="entry name" value="R3H"/>
    <property type="match status" value="1"/>
</dbReference>
<dbReference type="AlphaFoldDB" id="A0AAU9E6R9"/>
<dbReference type="CDD" id="cd02644">
    <property type="entry name" value="R3H_jag"/>
    <property type="match status" value="1"/>
</dbReference>
<keyword evidence="2 6" id="KW-0694">RNA-binding</keyword>
<dbReference type="Pfam" id="PF13083">
    <property type="entry name" value="KH_KhpA-B"/>
    <property type="match status" value="1"/>
</dbReference>
<dbReference type="SMART" id="SM00393">
    <property type="entry name" value="R3H"/>
    <property type="match status" value="1"/>
</dbReference>
<evidence type="ECO:0000256" key="4">
    <source>
        <dbReference type="ARBA" id="ARBA00023186"/>
    </source>
</evidence>
<feature type="region of interest" description="Jag_N domain" evidence="6">
    <location>
        <begin position="5"/>
        <end position="55"/>
    </location>
</feature>
<dbReference type="InterPro" id="IPR032782">
    <property type="entry name" value="KhpB_N"/>
</dbReference>
<dbReference type="Gene3D" id="3.30.1370.50">
    <property type="entry name" value="R3H-like domain"/>
    <property type="match status" value="1"/>
</dbReference>
<dbReference type="EMBL" id="AP028654">
    <property type="protein sequence ID" value="BEP30451.1"/>
    <property type="molecule type" value="Genomic_DNA"/>
</dbReference>
<comment type="function">
    <text evidence="6">A probable RNA chaperone. Forms a complex with KhpA which binds to cellular RNA and controls its expression. Plays a role in peptidoglycan (PG) homeostasis and cell length regulation.</text>
</comment>
<dbReference type="KEGG" id="hprf:HLPR_27820"/>
<dbReference type="SUPFAM" id="SSF82708">
    <property type="entry name" value="R3H domain"/>
    <property type="match status" value="1"/>
</dbReference>
<feature type="domain" description="R3H" evidence="7">
    <location>
        <begin position="140"/>
        <end position="206"/>
    </location>
</feature>
<dbReference type="GO" id="GO:0009252">
    <property type="term" value="P:peptidoglycan biosynthetic process"/>
    <property type="evidence" value="ECO:0007669"/>
    <property type="project" value="UniProtKB-UniRule"/>
</dbReference>
<organism evidence="8 9">
    <name type="scientific">Helicovermis profundi</name>
    <dbReference type="NCBI Taxonomy" id="3065157"/>
    <lineage>
        <taxon>Bacteria</taxon>
        <taxon>Bacillati</taxon>
        <taxon>Bacillota</taxon>
        <taxon>Clostridia</taxon>
        <taxon>Helicovermis</taxon>
    </lineage>
</organism>
<evidence type="ECO:0000256" key="6">
    <source>
        <dbReference type="HAMAP-Rule" id="MF_00867"/>
    </source>
</evidence>
<evidence type="ECO:0000313" key="9">
    <source>
        <dbReference type="Proteomes" id="UP001321786"/>
    </source>
</evidence>
<keyword evidence="9" id="KW-1185">Reference proteome</keyword>
<dbReference type="CDD" id="cd02414">
    <property type="entry name" value="KH-II_Jag"/>
    <property type="match status" value="1"/>
</dbReference>